<dbReference type="RefSeq" id="WP_179168666.1">
    <property type="nucleotide sequence ID" value="NZ_CP058529.1"/>
</dbReference>
<dbReference type="AlphaFoldDB" id="A0A7D5GGV7"/>
<keyword evidence="2" id="KW-1185">Reference proteome</keyword>
<dbReference type="KEGG" id="halg:HUG10_05825"/>
<protein>
    <submittedName>
        <fullName evidence="1">Uncharacterized protein</fullName>
    </submittedName>
</protein>
<evidence type="ECO:0000313" key="2">
    <source>
        <dbReference type="Proteomes" id="UP000509750"/>
    </source>
</evidence>
<organism evidence="1 2">
    <name type="scientific">Halorarum halophilum</name>
    <dbReference type="NCBI Taxonomy" id="2743090"/>
    <lineage>
        <taxon>Archaea</taxon>
        <taxon>Methanobacteriati</taxon>
        <taxon>Methanobacteriota</taxon>
        <taxon>Stenosarchaea group</taxon>
        <taxon>Halobacteria</taxon>
        <taxon>Halobacteriales</taxon>
        <taxon>Haloferacaceae</taxon>
        <taxon>Halorarum</taxon>
    </lineage>
</organism>
<reference evidence="1 2" key="1">
    <citation type="submission" date="2020-07" db="EMBL/GenBank/DDBJ databases">
        <title>Gai3-2, isolated from salt lake.</title>
        <authorList>
            <person name="Cui H."/>
            <person name="Shi X."/>
        </authorList>
    </citation>
    <scope>NUCLEOTIDE SEQUENCE [LARGE SCALE GENOMIC DNA]</scope>
    <source>
        <strain evidence="1 2">Gai3-2</strain>
    </source>
</reference>
<dbReference type="OrthoDB" id="224413at2157"/>
<dbReference type="EMBL" id="CP058529">
    <property type="protein sequence ID" value="QLG27091.1"/>
    <property type="molecule type" value="Genomic_DNA"/>
</dbReference>
<accession>A0A7D5GGV7</accession>
<evidence type="ECO:0000313" key="1">
    <source>
        <dbReference type="EMBL" id="QLG27091.1"/>
    </source>
</evidence>
<gene>
    <name evidence="1" type="ORF">HUG10_05825</name>
</gene>
<dbReference type="GeneID" id="56028332"/>
<sequence>MTLKLPSAGEDRWHLAPHAHVIVYEAEDGGELLTVYDCGAAQKPPSAQVIGNLVRVSAEHVLERGPTGYIVKLREAADLVAQGEDHYVVESRE</sequence>
<name>A0A7D5GGV7_9EURY</name>
<proteinExistence type="predicted"/>
<dbReference type="Proteomes" id="UP000509750">
    <property type="component" value="Chromosome"/>
</dbReference>